<feature type="compositionally biased region" description="Basic and acidic residues" evidence="1">
    <location>
        <begin position="69"/>
        <end position="78"/>
    </location>
</feature>
<evidence type="ECO:0000259" key="2">
    <source>
        <dbReference type="Pfam" id="PF15477"/>
    </source>
</evidence>
<dbReference type="Proteomes" id="UP001194580">
    <property type="component" value="Unassembled WGS sequence"/>
</dbReference>
<dbReference type="InterPro" id="IPR028124">
    <property type="entry name" value="SMAP_dom"/>
</dbReference>
<name>A0AAD4H8Y8_9FUNG</name>
<feature type="domain" description="Small acidic protein-like" evidence="2">
    <location>
        <begin position="17"/>
        <end position="81"/>
    </location>
</feature>
<proteinExistence type="predicted"/>
<gene>
    <name evidence="3" type="ORF">BGZ95_005676</name>
</gene>
<feature type="compositionally biased region" description="Basic and acidic residues" evidence="1">
    <location>
        <begin position="44"/>
        <end position="62"/>
    </location>
</feature>
<sequence>MTTSRMAKTEPLTANEWEKTAFVGDASGEKRMKFLRLMGLGKSTKIEAKPENTEDASREASRRQQQSLDMERQYEQGRRRQHRFN</sequence>
<dbReference type="EMBL" id="JAAAIL010000262">
    <property type="protein sequence ID" value="KAG0277607.1"/>
    <property type="molecule type" value="Genomic_DNA"/>
</dbReference>
<reference evidence="3" key="1">
    <citation type="journal article" date="2020" name="Fungal Divers.">
        <title>Resolving the Mortierellaceae phylogeny through synthesis of multi-gene phylogenetics and phylogenomics.</title>
        <authorList>
            <person name="Vandepol N."/>
            <person name="Liber J."/>
            <person name="Desiro A."/>
            <person name="Na H."/>
            <person name="Kennedy M."/>
            <person name="Barry K."/>
            <person name="Grigoriev I.V."/>
            <person name="Miller A.N."/>
            <person name="O'Donnell K."/>
            <person name="Stajich J.E."/>
            <person name="Bonito G."/>
        </authorList>
    </citation>
    <scope>NUCLEOTIDE SEQUENCE</scope>
    <source>
        <strain evidence="3">NRRL 28262</strain>
    </source>
</reference>
<evidence type="ECO:0000313" key="3">
    <source>
        <dbReference type="EMBL" id="KAG0277607.1"/>
    </source>
</evidence>
<feature type="region of interest" description="Disordered" evidence="1">
    <location>
        <begin position="41"/>
        <end position="85"/>
    </location>
</feature>
<protein>
    <recommendedName>
        <fullName evidence="2">Small acidic protein-like domain-containing protein</fullName>
    </recommendedName>
</protein>
<comment type="caution">
    <text evidence="3">The sequence shown here is derived from an EMBL/GenBank/DDBJ whole genome shotgun (WGS) entry which is preliminary data.</text>
</comment>
<evidence type="ECO:0000256" key="1">
    <source>
        <dbReference type="SAM" id="MobiDB-lite"/>
    </source>
</evidence>
<dbReference type="AlphaFoldDB" id="A0AAD4H8Y8"/>
<evidence type="ECO:0000313" key="4">
    <source>
        <dbReference type="Proteomes" id="UP001194580"/>
    </source>
</evidence>
<keyword evidence="4" id="KW-1185">Reference proteome</keyword>
<dbReference type="Pfam" id="PF15477">
    <property type="entry name" value="SMAP"/>
    <property type="match status" value="1"/>
</dbReference>
<organism evidence="3 4">
    <name type="scientific">Linnemannia exigua</name>
    <dbReference type="NCBI Taxonomy" id="604196"/>
    <lineage>
        <taxon>Eukaryota</taxon>
        <taxon>Fungi</taxon>
        <taxon>Fungi incertae sedis</taxon>
        <taxon>Mucoromycota</taxon>
        <taxon>Mortierellomycotina</taxon>
        <taxon>Mortierellomycetes</taxon>
        <taxon>Mortierellales</taxon>
        <taxon>Mortierellaceae</taxon>
        <taxon>Linnemannia</taxon>
    </lineage>
</organism>
<accession>A0AAD4H8Y8</accession>